<comment type="subcellular location">
    <subcellularLocation>
        <location evidence="1">Cell membrane</location>
        <topology evidence="1">Multi-pass membrane protein</topology>
    </subcellularLocation>
</comment>
<proteinExistence type="predicted"/>
<feature type="transmembrane region" description="Helical" evidence="7">
    <location>
        <begin position="339"/>
        <end position="363"/>
    </location>
</feature>
<gene>
    <name evidence="8" type="ORF">EG028_26085</name>
</gene>
<evidence type="ECO:0000256" key="1">
    <source>
        <dbReference type="ARBA" id="ARBA00004651"/>
    </source>
</evidence>
<sequence length="375" mass="42454">MPPWTSKKPKNSPPSPYSRKKATNYRLVHHYQHKQMPKLLKTILKFIGFLGIGILLIWLVTKNLTPSQVEEIKDALRRANYWILLPAAVLGFLSHWVRAMRWRLLFFPLGYQPRKLNTFFAVMIGYLVNLAVPRLGEVTRCGILARYEKIPVDKLVGTMIAERGFDLICLIILITVTILVQVDVVAGVVESYITNPLNNMYQNASVSRLLIILAIIAGVVLLFVWLLRRFARTKAAIALRALIRGVMEGIFSVFKMKQKGWFLFYTVAMWLLYFSQVYIAFRCLPETMGLGVKAGLSILAFGSIGMIVTQGGIGAYQIIVQNTLVLYGIQQTIGYAFGWIIWVAQTLLVIVLGLLSMLGFPVYNKHYQPAPRKTT</sequence>
<dbReference type="OrthoDB" id="9812094at2"/>
<dbReference type="NCBIfam" id="TIGR00374">
    <property type="entry name" value="flippase-like domain"/>
    <property type="match status" value="1"/>
</dbReference>
<organism evidence="8 9">
    <name type="scientific">Chitinophaga barathri</name>
    <dbReference type="NCBI Taxonomy" id="1647451"/>
    <lineage>
        <taxon>Bacteria</taxon>
        <taxon>Pseudomonadati</taxon>
        <taxon>Bacteroidota</taxon>
        <taxon>Chitinophagia</taxon>
        <taxon>Chitinophagales</taxon>
        <taxon>Chitinophagaceae</taxon>
        <taxon>Chitinophaga</taxon>
    </lineage>
</organism>
<feature type="region of interest" description="Disordered" evidence="6">
    <location>
        <begin position="1"/>
        <end position="20"/>
    </location>
</feature>
<evidence type="ECO:0000256" key="5">
    <source>
        <dbReference type="ARBA" id="ARBA00023136"/>
    </source>
</evidence>
<reference evidence="9" key="1">
    <citation type="submission" date="2018-11" db="EMBL/GenBank/DDBJ databases">
        <title>Chitinophaga lutea sp.nov., isolate from arsenic contaminated soil.</title>
        <authorList>
            <person name="Zong Y."/>
        </authorList>
    </citation>
    <scope>NUCLEOTIDE SEQUENCE [LARGE SCALE GENOMIC DNA]</scope>
    <source>
        <strain evidence="9">YLT18</strain>
    </source>
</reference>
<dbReference type="GO" id="GO:0005886">
    <property type="term" value="C:plasma membrane"/>
    <property type="evidence" value="ECO:0007669"/>
    <property type="project" value="UniProtKB-SubCell"/>
</dbReference>
<feature type="transmembrane region" description="Helical" evidence="7">
    <location>
        <begin position="296"/>
        <end position="319"/>
    </location>
</feature>
<dbReference type="Proteomes" id="UP000279089">
    <property type="component" value="Unassembled WGS sequence"/>
</dbReference>
<dbReference type="PANTHER" id="PTHR39087">
    <property type="entry name" value="UPF0104 MEMBRANE PROTEIN MJ1595"/>
    <property type="match status" value="1"/>
</dbReference>
<feature type="transmembrane region" description="Helical" evidence="7">
    <location>
        <begin position="81"/>
        <end position="97"/>
    </location>
</feature>
<evidence type="ECO:0000256" key="6">
    <source>
        <dbReference type="SAM" id="MobiDB-lite"/>
    </source>
</evidence>
<protein>
    <submittedName>
        <fullName evidence="8">UPF0104 family protein</fullName>
    </submittedName>
</protein>
<evidence type="ECO:0000256" key="2">
    <source>
        <dbReference type="ARBA" id="ARBA00022475"/>
    </source>
</evidence>
<dbReference type="PANTHER" id="PTHR39087:SF2">
    <property type="entry name" value="UPF0104 MEMBRANE PROTEIN MJ1595"/>
    <property type="match status" value="1"/>
</dbReference>
<dbReference type="AlphaFoldDB" id="A0A3N4M4R4"/>
<keyword evidence="5 7" id="KW-0472">Membrane</keyword>
<accession>A0A3N4M4R4</accession>
<keyword evidence="9" id="KW-1185">Reference proteome</keyword>
<dbReference type="InterPro" id="IPR022791">
    <property type="entry name" value="L-PG_synthase/AglD"/>
</dbReference>
<feature type="transmembrane region" description="Helical" evidence="7">
    <location>
        <begin position="167"/>
        <end position="189"/>
    </location>
</feature>
<evidence type="ECO:0000256" key="3">
    <source>
        <dbReference type="ARBA" id="ARBA00022692"/>
    </source>
</evidence>
<evidence type="ECO:0000256" key="4">
    <source>
        <dbReference type="ARBA" id="ARBA00022989"/>
    </source>
</evidence>
<keyword evidence="4 7" id="KW-1133">Transmembrane helix</keyword>
<comment type="caution">
    <text evidence="8">The sequence shown here is derived from an EMBL/GenBank/DDBJ whole genome shotgun (WGS) entry which is preliminary data.</text>
</comment>
<keyword evidence="3 7" id="KW-0812">Transmembrane</keyword>
<evidence type="ECO:0000313" key="8">
    <source>
        <dbReference type="EMBL" id="RPD38134.1"/>
    </source>
</evidence>
<feature type="transmembrane region" description="Helical" evidence="7">
    <location>
        <begin position="209"/>
        <end position="227"/>
    </location>
</feature>
<keyword evidence="2" id="KW-1003">Cell membrane</keyword>
<evidence type="ECO:0000313" key="9">
    <source>
        <dbReference type="Proteomes" id="UP000279089"/>
    </source>
</evidence>
<evidence type="ECO:0000256" key="7">
    <source>
        <dbReference type="SAM" id="Phobius"/>
    </source>
</evidence>
<feature type="transmembrane region" description="Helical" evidence="7">
    <location>
        <begin position="43"/>
        <end position="61"/>
    </location>
</feature>
<dbReference type="EMBL" id="RMBX01000017">
    <property type="protein sequence ID" value="RPD38134.1"/>
    <property type="molecule type" value="Genomic_DNA"/>
</dbReference>
<dbReference type="Pfam" id="PF03706">
    <property type="entry name" value="LPG_synthase_TM"/>
    <property type="match status" value="1"/>
</dbReference>
<feature type="transmembrane region" description="Helical" evidence="7">
    <location>
        <begin position="262"/>
        <end position="284"/>
    </location>
</feature>
<name>A0A3N4M4R4_9BACT</name>